<dbReference type="Proteomes" id="UP001595615">
    <property type="component" value="Unassembled WGS sequence"/>
</dbReference>
<sequence>MFAQSNESLKRIVVGGLGAALFGLTCLVAAAGPAQVDQVQIAATAQPATTLQS</sequence>
<proteinExistence type="predicted"/>
<dbReference type="EMBL" id="JBHRXV010000001">
    <property type="protein sequence ID" value="MFC3711471.1"/>
    <property type="molecule type" value="Genomic_DNA"/>
</dbReference>
<evidence type="ECO:0000313" key="2">
    <source>
        <dbReference type="EMBL" id="MFC3711471.1"/>
    </source>
</evidence>
<organism evidence="2 3">
    <name type="scientific">Sphingoaurantiacus capsulatus</name>
    <dbReference type="NCBI Taxonomy" id="1771310"/>
    <lineage>
        <taxon>Bacteria</taxon>
        <taxon>Pseudomonadati</taxon>
        <taxon>Pseudomonadota</taxon>
        <taxon>Alphaproteobacteria</taxon>
        <taxon>Sphingomonadales</taxon>
        <taxon>Sphingosinicellaceae</taxon>
        <taxon>Sphingoaurantiacus</taxon>
    </lineage>
</organism>
<feature type="transmembrane region" description="Helical" evidence="1">
    <location>
        <begin position="12"/>
        <end position="32"/>
    </location>
</feature>
<evidence type="ECO:0000313" key="3">
    <source>
        <dbReference type="Proteomes" id="UP001595615"/>
    </source>
</evidence>
<dbReference type="RefSeq" id="WP_380856437.1">
    <property type="nucleotide sequence ID" value="NZ_JBHRXV010000001.1"/>
</dbReference>
<keyword evidence="1" id="KW-0812">Transmembrane</keyword>
<accession>A0ABV7X697</accession>
<keyword evidence="1" id="KW-0472">Membrane</keyword>
<reference evidence="3" key="1">
    <citation type="journal article" date="2019" name="Int. J. Syst. Evol. Microbiol.">
        <title>The Global Catalogue of Microorganisms (GCM) 10K type strain sequencing project: providing services to taxonomists for standard genome sequencing and annotation.</title>
        <authorList>
            <consortium name="The Broad Institute Genomics Platform"/>
            <consortium name="The Broad Institute Genome Sequencing Center for Infectious Disease"/>
            <person name="Wu L."/>
            <person name="Ma J."/>
        </authorList>
    </citation>
    <scope>NUCLEOTIDE SEQUENCE [LARGE SCALE GENOMIC DNA]</scope>
    <source>
        <strain evidence="3">KCTC 42644</strain>
    </source>
</reference>
<keyword evidence="1" id="KW-1133">Transmembrane helix</keyword>
<gene>
    <name evidence="2" type="ORF">ACFOMD_02745</name>
</gene>
<name>A0ABV7X697_9SPHN</name>
<keyword evidence="3" id="KW-1185">Reference proteome</keyword>
<protein>
    <submittedName>
        <fullName evidence="2">Uncharacterized protein</fullName>
    </submittedName>
</protein>
<evidence type="ECO:0000256" key="1">
    <source>
        <dbReference type="SAM" id="Phobius"/>
    </source>
</evidence>
<comment type="caution">
    <text evidence="2">The sequence shown here is derived from an EMBL/GenBank/DDBJ whole genome shotgun (WGS) entry which is preliminary data.</text>
</comment>